<evidence type="ECO:0000313" key="3">
    <source>
        <dbReference type="EMBL" id="SCF42505.1"/>
    </source>
</evidence>
<feature type="transmembrane region" description="Helical" evidence="2">
    <location>
        <begin position="180"/>
        <end position="198"/>
    </location>
</feature>
<accession>A0A1C5ABC3</accession>
<feature type="transmembrane region" description="Helical" evidence="2">
    <location>
        <begin position="210"/>
        <end position="227"/>
    </location>
</feature>
<keyword evidence="4" id="KW-1185">Reference proteome</keyword>
<gene>
    <name evidence="3" type="ORF">GA0070563_11287</name>
</gene>
<keyword evidence="2" id="KW-0812">Transmembrane</keyword>
<name>A0A1C5ABC3_9ACTN</name>
<sequence length="244" mass="27349">MTVRPTTSAPRRQARPDVRRRGAVYGIPTLAVDALGKPIPGTVVVGYIGQTRQTVKQREGQHRVSQPFGDLIVGGSWVIEEGFWTDAELDAKEQHYIRGGAVLVPGQAPQRPVYNIDHNRENPNRIPPWDALAHRQAREPGWQPPPKGARIPTQRGAASTVRPRPVSPLSRWWGRRRWQVVLWAAVWALLFAGSWWVGADTWSGWAEPRNAAVAATVATAGIGWRGWKTSGPKRRRSKRRGRRR</sequence>
<dbReference type="AlphaFoldDB" id="A0A1C5ABC3"/>
<dbReference type="EMBL" id="FMCT01000012">
    <property type="protein sequence ID" value="SCF42505.1"/>
    <property type="molecule type" value="Genomic_DNA"/>
</dbReference>
<keyword evidence="2" id="KW-0472">Membrane</keyword>
<protein>
    <submittedName>
        <fullName evidence="3">Uncharacterized protein</fullName>
    </submittedName>
</protein>
<evidence type="ECO:0000313" key="4">
    <source>
        <dbReference type="Proteomes" id="UP000183585"/>
    </source>
</evidence>
<proteinExistence type="predicted"/>
<dbReference type="Proteomes" id="UP000183585">
    <property type="component" value="Unassembled WGS sequence"/>
</dbReference>
<feature type="region of interest" description="Disordered" evidence="1">
    <location>
        <begin position="138"/>
        <end position="162"/>
    </location>
</feature>
<keyword evidence="2" id="KW-1133">Transmembrane helix</keyword>
<reference evidence="4" key="1">
    <citation type="submission" date="2016-06" db="EMBL/GenBank/DDBJ databases">
        <authorList>
            <person name="Varghese N."/>
            <person name="Submissions Spin"/>
        </authorList>
    </citation>
    <scope>NUCLEOTIDE SEQUENCE [LARGE SCALE GENOMIC DNA]</scope>
    <source>
        <strain evidence="4">DSM 43168</strain>
    </source>
</reference>
<organism evidence="3 4">
    <name type="scientific">Micromonospora carbonacea</name>
    <dbReference type="NCBI Taxonomy" id="47853"/>
    <lineage>
        <taxon>Bacteria</taxon>
        <taxon>Bacillati</taxon>
        <taxon>Actinomycetota</taxon>
        <taxon>Actinomycetes</taxon>
        <taxon>Micromonosporales</taxon>
        <taxon>Micromonosporaceae</taxon>
        <taxon>Micromonospora</taxon>
    </lineage>
</organism>
<evidence type="ECO:0000256" key="1">
    <source>
        <dbReference type="SAM" id="MobiDB-lite"/>
    </source>
</evidence>
<feature type="compositionally biased region" description="Basic residues" evidence="1">
    <location>
        <begin position="231"/>
        <end position="244"/>
    </location>
</feature>
<feature type="region of interest" description="Disordered" evidence="1">
    <location>
        <begin position="224"/>
        <end position="244"/>
    </location>
</feature>
<evidence type="ECO:0000256" key="2">
    <source>
        <dbReference type="SAM" id="Phobius"/>
    </source>
</evidence>
<dbReference type="RefSeq" id="WP_256095781.1">
    <property type="nucleotide sequence ID" value="NZ_FMCT01000012.1"/>
</dbReference>